<gene>
    <name evidence="6" type="primary">yusV</name>
    <name evidence="6" type="ORF">NCTC10183_00230</name>
</gene>
<dbReference type="GO" id="GO:0005524">
    <property type="term" value="F:ATP binding"/>
    <property type="evidence" value="ECO:0007669"/>
    <property type="project" value="UniProtKB-KW"/>
</dbReference>
<keyword evidence="2" id="KW-0813">Transport</keyword>
<organism evidence="6 7">
    <name type="scientific">Mycoplasmopsis gallinacea</name>
    <dbReference type="NCBI Taxonomy" id="29556"/>
    <lineage>
        <taxon>Bacteria</taxon>
        <taxon>Bacillati</taxon>
        <taxon>Mycoplasmatota</taxon>
        <taxon>Mycoplasmoidales</taxon>
        <taxon>Metamycoplasmataceae</taxon>
        <taxon>Mycoplasmopsis</taxon>
    </lineage>
</organism>
<evidence type="ECO:0000256" key="3">
    <source>
        <dbReference type="ARBA" id="ARBA00022741"/>
    </source>
</evidence>
<dbReference type="PROSITE" id="PS50893">
    <property type="entry name" value="ABC_TRANSPORTER_2"/>
    <property type="match status" value="1"/>
</dbReference>
<dbReference type="SMART" id="SM00382">
    <property type="entry name" value="AAA"/>
    <property type="match status" value="1"/>
</dbReference>
<dbReference type="OrthoDB" id="389713at2"/>
<dbReference type="Gene3D" id="3.40.50.300">
    <property type="entry name" value="P-loop containing nucleotide triphosphate hydrolases"/>
    <property type="match status" value="1"/>
</dbReference>
<dbReference type="InterPro" id="IPR050153">
    <property type="entry name" value="Metal_Ion_Import_ABC"/>
</dbReference>
<dbReference type="SUPFAM" id="SSF52540">
    <property type="entry name" value="P-loop containing nucleoside triphosphate hydrolases"/>
    <property type="match status" value="1"/>
</dbReference>
<dbReference type="GO" id="GO:0016887">
    <property type="term" value="F:ATP hydrolysis activity"/>
    <property type="evidence" value="ECO:0007669"/>
    <property type="project" value="InterPro"/>
</dbReference>
<dbReference type="Proteomes" id="UP000290568">
    <property type="component" value="Chromosome"/>
</dbReference>
<dbReference type="PANTHER" id="PTHR42734:SF6">
    <property type="entry name" value="MOLYBDATE IMPORT ATP-BINDING PROTEIN MOLC"/>
    <property type="match status" value="1"/>
</dbReference>
<keyword evidence="3" id="KW-0547">Nucleotide-binding</keyword>
<sequence>MKKPIVEFKNVSYVKDGITLLDELNLEVFEGQIIGFIGPSGAGKTTTINAILDPSLITTGDVFVFGKNNKNITREDKKEISYITQDPNLVESDDVFTNVLRLYRKYKNPFANFFNYINKEERERLYAILKSLNIQEKTFVPVKKLSGGQKQRISIAVALFENSKIILADEPVSNLDIHNAEIVLEDFRLFTNENKAVILALHDLELAKRYCDKLIVFVDGHIAKVIEQKDFNKENFYEFFK</sequence>
<evidence type="ECO:0000256" key="1">
    <source>
        <dbReference type="ARBA" id="ARBA00005417"/>
    </source>
</evidence>
<dbReference type="PROSITE" id="PS00211">
    <property type="entry name" value="ABC_TRANSPORTER_1"/>
    <property type="match status" value="1"/>
</dbReference>
<name>A0A449A2N0_9BACT</name>
<reference evidence="6 7" key="1">
    <citation type="submission" date="2019-01" db="EMBL/GenBank/DDBJ databases">
        <authorList>
            <consortium name="Pathogen Informatics"/>
        </authorList>
    </citation>
    <scope>NUCLEOTIDE SEQUENCE [LARGE SCALE GENOMIC DNA]</scope>
    <source>
        <strain evidence="6 7">NCTC10183</strain>
    </source>
</reference>
<proteinExistence type="inferred from homology"/>
<evidence type="ECO:0000256" key="4">
    <source>
        <dbReference type="ARBA" id="ARBA00022840"/>
    </source>
</evidence>
<evidence type="ECO:0000259" key="5">
    <source>
        <dbReference type="PROSITE" id="PS50893"/>
    </source>
</evidence>
<keyword evidence="7" id="KW-1185">Reference proteome</keyword>
<evidence type="ECO:0000313" key="7">
    <source>
        <dbReference type="Proteomes" id="UP000290568"/>
    </source>
</evidence>
<keyword evidence="4 6" id="KW-0067">ATP-binding</keyword>
<evidence type="ECO:0000256" key="2">
    <source>
        <dbReference type="ARBA" id="ARBA00022448"/>
    </source>
</evidence>
<evidence type="ECO:0000313" key="6">
    <source>
        <dbReference type="EMBL" id="VEU58478.1"/>
    </source>
</evidence>
<protein>
    <submittedName>
        <fullName evidence="6">ABC transporter ATP-binding protein</fullName>
    </submittedName>
</protein>
<dbReference type="InterPro" id="IPR017871">
    <property type="entry name" value="ABC_transporter-like_CS"/>
</dbReference>
<dbReference type="InterPro" id="IPR003593">
    <property type="entry name" value="AAA+_ATPase"/>
</dbReference>
<dbReference type="Pfam" id="PF00005">
    <property type="entry name" value="ABC_tran"/>
    <property type="match status" value="1"/>
</dbReference>
<accession>A0A449A2N0</accession>
<dbReference type="EMBL" id="LR214950">
    <property type="protein sequence ID" value="VEU58478.1"/>
    <property type="molecule type" value="Genomic_DNA"/>
</dbReference>
<dbReference type="AlphaFoldDB" id="A0A449A2N0"/>
<comment type="similarity">
    <text evidence="1">Belongs to the ABC transporter superfamily.</text>
</comment>
<dbReference type="InterPro" id="IPR003439">
    <property type="entry name" value="ABC_transporter-like_ATP-bd"/>
</dbReference>
<dbReference type="PANTHER" id="PTHR42734">
    <property type="entry name" value="METAL TRANSPORT SYSTEM ATP-BINDING PROTEIN TM_0124-RELATED"/>
    <property type="match status" value="1"/>
</dbReference>
<dbReference type="RefSeq" id="WP_129620143.1">
    <property type="nucleotide sequence ID" value="NZ_LR214950.1"/>
</dbReference>
<dbReference type="InterPro" id="IPR027417">
    <property type="entry name" value="P-loop_NTPase"/>
</dbReference>
<feature type="domain" description="ABC transporter" evidence="5">
    <location>
        <begin position="6"/>
        <end position="241"/>
    </location>
</feature>